<comment type="caution">
    <text evidence="2">The sequence shown here is derived from an EMBL/GenBank/DDBJ whole genome shotgun (WGS) entry which is preliminary data.</text>
</comment>
<keyword evidence="1" id="KW-0812">Transmembrane</keyword>
<feature type="transmembrane region" description="Helical" evidence="1">
    <location>
        <begin position="64"/>
        <end position="87"/>
    </location>
</feature>
<dbReference type="EMBL" id="JAGRRH010000013">
    <property type="protein sequence ID" value="KAG7360093.1"/>
    <property type="molecule type" value="Genomic_DNA"/>
</dbReference>
<gene>
    <name evidence="2" type="ORF">IV203_035192</name>
</gene>
<accession>A0A9K3LEJ1</accession>
<keyword evidence="1" id="KW-1133">Transmembrane helix</keyword>
<sequence length="126" mass="13760">MSPGLEGTLRLEVIEVPNAPVGLFQPSLGPVLIIFSMSGFVSDVPFLVAVFPHEADNVTGPREAVVLVLDLNVIPFQGGMPFAMLWIRAGEEMFEIFDGIIAGWAHTGVLDLFIYGDNFSHWEPSM</sequence>
<protein>
    <submittedName>
        <fullName evidence="2">Uncharacterized protein</fullName>
    </submittedName>
</protein>
<evidence type="ECO:0000256" key="1">
    <source>
        <dbReference type="SAM" id="Phobius"/>
    </source>
</evidence>
<reference evidence="2" key="2">
    <citation type="submission" date="2021-04" db="EMBL/GenBank/DDBJ databases">
        <authorList>
            <person name="Podell S."/>
        </authorList>
    </citation>
    <scope>NUCLEOTIDE SEQUENCE</scope>
    <source>
        <strain evidence="2">Hildebrandi</strain>
    </source>
</reference>
<proteinExistence type="predicted"/>
<keyword evidence="1" id="KW-0472">Membrane</keyword>
<dbReference type="AlphaFoldDB" id="A0A9K3LEJ1"/>
<evidence type="ECO:0000313" key="3">
    <source>
        <dbReference type="Proteomes" id="UP000693970"/>
    </source>
</evidence>
<organism evidence="2 3">
    <name type="scientific">Nitzschia inconspicua</name>
    <dbReference type="NCBI Taxonomy" id="303405"/>
    <lineage>
        <taxon>Eukaryota</taxon>
        <taxon>Sar</taxon>
        <taxon>Stramenopiles</taxon>
        <taxon>Ochrophyta</taxon>
        <taxon>Bacillariophyta</taxon>
        <taxon>Bacillariophyceae</taxon>
        <taxon>Bacillariophycidae</taxon>
        <taxon>Bacillariales</taxon>
        <taxon>Bacillariaceae</taxon>
        <taxon>Nitzschia</taxon>
    </lineage>
</organism>
<name>A0A9K3LEJ1_9STRA</name>
<feature type="transmembrane region" description="Helical" evidence="1">
    <location>
        <begin position="31"/>
        <end position="52"/>
    </location>
</feature>
<keyword evidence="3" id="KW-1185">Reference proteome</keyword>
<evidence type="ECO:0000313" key="2">
    <source>
        <dbReference type="EMBL" id="KAG7360093.1"/>
    </source>
</evidence>
<dbReference type="Proteomes" id="UP000693970">
    <property type="component" value="Unassembled WGS sequence"/>
</dbReference>
<reference evidence="2" key="1">
    <citation type="journal article" date="2021" name="Sci. Rep.">
        <title>Diploid genomic architecture of Nitzschia inconspicua, an elite biomass production diatom.</title>
        <authorList>
            <person name="Oliver A."/>
            <person name="Podell S."/>
            <person name="Pinowska A."/>
            <person name="Traller J.C."/>
            <person name="Smith S.R."/>
            <person name="McClure R."/>
            <person name="Beliaev A."/>
            <person name="Bohutskyi P."/>
            <person name="Hill E.A."/>
            <person name="Rabines A."/>
            <person name="Zheng H."/>
            <person name="Allen L.Z."/>
            <person name="Kuo A."/>
            <person name="Grigoriev I.V."/>
            <person name="Allen A.E."/>
            <person name="Hazlebeck D."/>
            <person name="Allen E.E."/>
        </authorList>
    </citation>
    <scope>NUCLEOTIDE SEQUENCE</scope>
    <source>
        <strain evidence="2">Hildebrandi</strain>
    </source>
</reference>